<organism evidence="1">
    <name type="scientific">marine sediment metagenome</name>
    <dbReference type="NCBI Taxonomy" id="412755"/>
    <lineage>
        <taxon>unclassified sequences</taxon>
        <taxon>metagenomes</taxon>
        <taxon>ecological metagenomes</taxon>
    </lineage>
</organism>
<sequence>MSNRKIFSRFALIRENQDLEDFFLIDLSLLNYYLIIQETNSLYPLIKQITKSYNIEKTFIKGEYVFERN</sequence>
<evidence type="ECO:0000313" key="1">
    <source>
        <dbReference type="EMBL" id="KKN15517.1"/>
    </source>
</evidence>
<accession>A0A0F9NTV0</accession>
<dbReference type="AlphaFoldDB" id="A0A0F9NTV0"/>
<reference evidence="1" key="1">
    <citation type="journal article" date="2015" name="Nature">
        <title>Complex archaea that bridge the gap between prokaryotes and eukaryotes.</title>
        <authorList>
            <person name="Spang A."/>
            <person name="Saw J.H."/>
            <person name="Jorgensen S.L."/>
            <person name="Zaremba-Niedzwiedzka K."/>
            <person name="Martijn J."/>
            <person name="Lind A.E."/>
            <person name="van Eijk R."/>
            <person name="Schleper C."/>
            <person name="Guy L."/>
            <person name="Ettema T.J."/>
        </authorList>
    </citation>
    <scope>NUCLEOTIDE SEQUENCE</scope>
</reference>
<proteinExistence type="predicted"/>
<protein>
    <submittedName>
        <fullName evidence="1">Uncharacterized protein</fullName>
    </submittedName>
</protein>
<comment type="caution">
    <text evidence="1">The sequence shown here is derived from an EMBL/GenBank/DDBJ whole genome shotgun (WGS) entry which is preliminary data.</text>
</comment>
<dbReference type="EMBL" id="LAZR01003704">
    <property type="protein sequence ID" value="KKN15517.1"/>
    <property type="molecule type" value="Genomic_DNA"/>
</dbReference>
<gene>
    <name evidence="1" type="ORF">LCGC14_0985290</name>
</gene>
<name>A0A0F9NTV0_9ZZZZ</name>